<dbReference type="EMBL" id="BOPH01000152">
    <property type="protein sequence ID" value="GIJ75243.1"/>
    <property type="molecule type" value="Genomic_DNA"/>
</dbReference>
<protein>
    <submittedName>
        <fullName evidence="1">Uncharacterized protein</fullName>
    </submittedName>
</protein>
<organism evidence="1 2">
    <name type="scientific">Virgisporangium ochraceum</name>
    <dbReference type="NCBI Taxonomy" id="65505"/>
    <lineage>
        <taxon>Bacteria</taxon>
        <taxon>Bacillati</taxon>
        <taxon>Actinomycetota</taxon>
        <taxon>Actinomycetes</taxon>
        <taxon>Micromonosporales</taxon>
        <taxon>Micromonosporaceae</taxon>
        <taxon>Virgisporangium</taxon>
    </lineage>
</organism>
<evidence type="ECO:0000313" key="2">
    <source>
        <dbReference type="Proteomes" id="UP000635606"/>
    </source>
</evidence>
<sequence length="159" mass="16685">MSVLLRGPRAVRDTRTVSSIITFFVAADHAEAAGTAESRPGAEADSVTFGNFDVLSTLDEWESVLTNRDLDELIAADGSEIIAGGNDRPLVVAASGDLVTALAAADAETLPAAARRWAELRADEGETIDDELAAEIVVEVASLAVKAVRTRGALYCRIS</sequence>
<reference evidence="1" key="1">
    <citation type="submission" date="2021-01" db="EMBL/GenBank/DDBJ databases">
        <title>Whole genome shotgun sequence of Virgisporangium ochraceum NBRC 16418.</title>
        <authorList>
            <person name="Komaki H."/>
            <person name="Tamura T."/>
        </authorList>
    </citation>
    <scope>NUCLEOTIDE SEQUENCE</scope>
    <source>
        <strain evidence="1">NBRC 16418</strain>
    </source>
</reference>
<accession>A0A8J4A5F4</accession>
<name>A0A8J4A5F4_9ACTN</name>
<dbReference type="AlphaFoldDB" id="A0A8J4A5F4"/>
<dbReference type="RefSeq" id="WP_203935013.1">
    <property type="nucleotide sequence ID" value="NZ_BOPH01000152.1"/>
</dbReference>
<dbReference type="Proteomes" id="UP000635606">
    <property type="component" value="Unassembled WGS sequence"/>
</dbReference>
<comment type="caution">
    <text evidence="1">The sequence shown here is derived from an EMBL/GenBank/DDBJ whole genome shotgun (WGS) entry which is preliminary data.</text>
</comment>
<proteinExistence type="predicted"/>
<evidence type="ECO:0000313" key="1">
    <source>
        <dbReference type="EMBL" id="GIJ75243.1"/>
    </source>
</evidence>
<keyword evidence="2" id="KW-1185">Reference proteome</keyword>
<gene>
    <name evidence="1" type="ORF">Voc01_101600</name>
</gene>